<dbReference type="RefSeq" id="WP_322775961.1">
    <property type="nucleotide sequence ID" value="NZ_JARJFB010000001.1"/>
</dbReference>
<accession>A0ABU5NA49</accession>
<sequence length="90" mass="10186">MSNKIILAIIMLIVSSNIANAQFTATYSVNSPTIKKIEEWVDKDTLVFIEIDDTLMMPQSLMFSFDSNPYRVFIDNMISLGSLSVKTLNF</sequence>
<keyword evidence="3" id="KW-1185">Reference proteome</keyword>
<evidence type="ECO:0000256" key="1">
    <source>
        <dbReference type="SAM" id="SignalP"/>
    </source>
</evidence>
<feature type="chain" id="PRO_5046668752" description="NodB homology domain-containing protein" evidence="1">
    <location>
        <begin position="22"/>
        <end position="90"/>
    </location>
</feature>
<comment type="caution">
    <text evidence="2">The sequence shown here is derived from an EMBL/GenBank/DDBJ whole genome shotgun (WGS) entry which is preliminary data.</text>
</comment>
<reference evidence="2 3" key="1">
    <citation type="submission" date="2023-03" db="EMBL/GenBank/DDBJ databases">
        <title>Host association and intracellularity evolved multiple times independently in the Rickettsiales.</title>
        <authorList>
            <person name="Castelli M."/>
            <person name="Nardi T."/>
            <person name="Gammuto L."/>
            <person name="Bellinzona G."/>
            <person name="Sabaneyeva E."/>
            <person name="Potekhin A."/>
            <person name="Serra V."/>
            <person name="Petroni G."/>
            <person name="Sassera D."/>
        </authorList>
    </citation>
    <scope>NUCLEOTIDE SEQUENCE [LARGE SCALE GENOMIC DNA]</scope>
    <source>
        <strain evidence="2 3">Sr 2-6</strain>
    </source>
</reference>
<dbReference type="Proteomes" id="UP001291687">
    <property type="component" value="Unassembled WGS sequence"/>
</dbReference>
<gene>
    <name evidence="2" type="ORF">Megvenef_00001</name>
</gene>
<evidence type="ECO:0000313" key="3">
    <source>
        <dbReference type="Proteomes" id="UP001291687"/>
    </source>
</evidence>
<name>A0ABU5NA49_9RICK</name>
<dbReference type="EMBL" id="JARJFB010000001">
    <property type="protein sequence ID" value="MEA0970055.1"/>
    <property type="molecule type" value="Genomic_DNA"/>
</dbReference>
<keyword evidence="1" id="KW-0732">Signal</keyword>
<evidence type="ECO:0000313" key="2">
    <source>
        <dbReference type="EMBL" id="MEA0970055.1"/>
    </source>
</evidence>
<protein>
    <recommendedName>
        <fullName evidence="4">NodB homology domain-containing protein</fullName>
    </recommendedName>
</protein>
<feature type="signal peptide" evidence="1">
    <location>
        <begin position="1"/>
        <end position="21"/>
    </location>
</feature>
<proteinExistence type="predicted"/>
<organism evidence="2 3">
    <name type="scientific">Candidatus Megaera venefica</name>
    <dbReference type="NCBI Taxonomy" id="2055910"/>
    <lineage>
        <taxon>Bacteria</taxon>
        <taxon>Pseudomonadati</taxon>
        <taxon>Pseudomonadota</taxon>
        <taxon>Alphaproteobacteria</taxon>
        <taxon>Rickettsiales</taxon>
        <taxon>Rickettsiaceae</taxon>
        <taxon>Candidatus Megaera</taxon>
    </lineage>
</organism>
<evidence type="ECO:0008006" key="4">
    <source>
        <dbReference type="Google" id="ProtNLM"/>
    </source>
</evidence>